<dbReference type="Gene3D" id="3.40.50.2300">
    <property type="match status" value="1"/>
</dbReference>
<reference evidence="3 4" key="1">
    <citation type="submission" date="2021-03" db="EMBL/GenBank/DDBJ databases">
        <title>Genomic Encyclopedia of Type Strains, Phase III (KMG-III): the genomes of soil and plant-associated and newly described type strains.</title>
        <authorList>
            <person name="Whitman W."/>
        </authorList>
    </citation>
    <scope>NUCLEOTIDE SEQUENCE [LARGE SCALE GENOMIC DNA]</scope>
    <source>
        <strain evidence="3 4">IMMIB AFH-6</strain>
    </source>
</reference>
<dbReference type="Pfam" id="PF13614">
    <property type="entry name" value="AAA_31"/>
    <property type="match status" value="1"/>
</dbReference>
<evidence type="ECO:0000313" key="3">
    <source>
        <dbReference type="EMBL" id="MBP2293764.1"/>
    </source>
</evidence>
<accession>A0ABS4SNF8</accession>
<dbReference type="InterPro" id="IPR027417">
    <property type="entry name" value="P-loop_NTPase"/>
</dbReference>
<evidence type="ECO:0000259" key="2">
    <source>
        <dbReference type="PROSITE" id="PS50110"/>
    </source>
</evidence>
<dbReference type="SUPFAM" id="SSF52540">
    <property type="entry name" value="P-loop containing nucleoside triphosphate hydrolases"/>
    <property type="match status" value="1"/>
</dbReference>
<dbReference type="PANTHER" id="PTHR43384:SF13">
    <property type="entry name" value="SLR0110 PROTEIN"/>
    <property type="match status" value="1"/>
</dbReference>
<dbReference type="InterPro" id="IPR025669">
    <property type="entry name" value="AAA_dom"/>
</dbReference>
<dbReference type="PANTHER" id="PTHR43384">
    <property type="entry name" value="SEPTUM SITE-DETERMINING PROTEIN MIND HOMOLOG, CHLOROPLASTIC-RELATED"/>
    <property type="match status" value="1"/>
</dbReference>
<dbReference type="InterPro" id="IPR050625">
    <property type="entry name" value="ParA/MinD_ATPase"/>
</dbReference>
<feature type="domain" description="Response regulatory" evidence="2">
    <location>
        <begin position="1"/>
        <end position="120"/>
    </location>
</feature>
<proteinExistence type="predicted"/>
<evidence type="ECO:0000313" key="4">
    <source>
        <dbReference type="Proteomes" id="UP000781958"/>
    </source>
</evidence>
<keyword evidence="4" id="KW-1185">Reference proteome</keyword>
<dbReference type="EMBL" id="JAGINP010000012">
    <property type="protein sequence ID" value="MBP2293764.1"/>
    <property type="molecule type" value="Genomic_DNA"/>
</dbReference>
<dbReference type="InterPro" id="IPR001789">
    <property type="entry name" value="Sig_transdc_resp-reg_receiver"/>
</dbReference>
<evidence type="ECO:0000256" key="1">
    <source>
        <dbReference type="PROSITE-ProRule" id="PRU00169"/>
    </source>
</evidence>
<dbReference type="PROSITE" id="PS50110">
    <property type="entry name" value="RESPONSE_REGULATORY"/>
    <property type="match status" value="1"/>
</dbReference>
<dbReference type="RefSeq" id="WP_209767686.1">
    <property type="nucleotide sequence ID" value="NZ_JAGINP010000012.1"/>
</dbReference>
<protein>
    <submittedName>
        <fullName evidence="3">Pilus assembly protein CpaE</fullName>
    </submittedName>
</protein>
<dbReference type="SUPFAM" id="SSF52172">
    <property type="entry name" value="CheY-like"/>
    <property type="match status" value="1"/>
</dbReference>
<gene>
    <name evidence="3" type="ORF">J2851_003548</name>
</gene>
<dbReference type="InterPro" id="IPR011006">
    <property type="entry name" value="CheY-like_superfamily"/>
</dbReference>
<comment type="caution">
    <text evidence="3">The sequence shown here is derived from an EMBL/GenBank/DDBJ whole genome shotgun (WGS) entry which is preliminary data.</text>
</comment>
<comment type="caution">
    <text evidence="1">Lacks conserved residue(s) required for the propagation of feature annotation.</text>
</comment>
<sequence length="407" mass="42283">MSRRINTLALLRTAACADELRSAFDKADAGRLDLRMADAEPFSVPAGFDVLLAELPSDAADAVNALGALLHGTAQGRPVIAIVREATIPLVRELMRTGALDVLPRPVAVGDLVNALSHARAQAAADARPEGRVITIMRSCGGIGATTLAVQAALSLIDQAPGPAGGKKARVCLVDFDLQTGNAALSLDLSGAAGLTQILDAPARLDAAFLASAMARHPSGLDVLAAPSEIVPFDTLTPDMAARILALLRERYDVVVVDMPHAWTAWTSPVLAGSALVALLLRLDVTGLLRTQAHLKLMAEEQLDDVPRLLVAGQTESGSALKQSLKDAQAALGQPIDACIRADAKAAFAAREAGRPLAEATPGSVIVKDVRAFTALALATLFPAPQVTEAPRSALRRLLSLAPLGAR</sequence>
<organism evidence="3 4">
    <name type="scientific">Azospirillum rugosum</name>
    <dbReference type="NCBI Taxonomy" id="416170"/>
    <lineage>
        <taxon>Bacteria</taxon>
        <taxon>Pseudomonadati</taxon>
        <taxon>Pseudomonadota</taxon>
        <taxon>Alphaproteobacteria</taxon>
        <taxon>Rhodospirillales</taxon>
        <taxon>Azospirillaceae</taxon>
        <taxon>Azospirillum</taxon>
    </lineage>
</organism>
<dbReference type="Gene3D" id="3.40.50.300">
    <property type="entry name" value="P-loop containing nucleotide triphosphate hydrolases"/>
    <property type="match status" value="1"/>
</dbReference>
<name>A0ABS4SNF8_9PROT</name>
<dbReference type="Proteomes" id="UP000781958">
    <property type="component" value="Unassembled WGS sequence"/>
</dbReference>